<evidence type="ECO:0000259" key="5">
    <source>
        <dbReference type="Pfam" id="PF01613"/>
    </source>
</evidence>
<dbReference type="AlphaFoldDB" id="A0A427XPL9"/>
<evidence type="ECO:0000256" key="3">
    <source>
        <dbReference type="ARBA" id="ARBA00022643"/>
    </source>
</evidence>
<dbReference type="PANTHER" id="PTHR33798:SF5">
    <property type="entry name" value="FLAVIN REDUCTASE LIKE DOMAIN-CONTAINING PROTEIN"/>
    <property type="match status" value="1"/>
</dbReference>
<name>A0A427XPL9_9TREE</name>
<dbReference type="OrthoDB" id="298012at2759"/>
<protein>
    <recommendedName>
        <fullName evidence="5">Flavin reductase like domain-containing protein</fullName>
    </recommendedName>
</protein>
<sequence>MISIQASAKNSNGLKDTSSNIDELKEFCCSIISEPFLEAANYTSIDAPLGVEEWALSGLTKRSSETVRPPHVAEAAFSMECSLVHWYEVKTDEGKLANTVVLGRVKRFQAKEFLFDPSDPMKVQPEKLRAVSRLGGVTYGRTLQMSELLRPNWEDVKDTPDVVAALEKGSKTLEQ</sequence>
<dbReference type="InterPro" id="IPR012349">
    <property type="entry name" value="Split_barrel_FMN-bd"/>
</dbReference>
<proteinExistence type="inferred from homology"/>
<dbReference type="SUPFAM" id="SSF50475">
    <property type="entry name" value="FMN-binding split barrel"/>
    <property type="match status" value="1"/>
</dbReference>
<comment type="cofactor">
    <cofactor evidence="1">
        <name>FMN</name>
        <dbReference type="ChEBI" id="CHEBI:58210"/>
    </cofactor>
</comment>
<dbReference type="Gene3D" id="2.30.110.10">
    <property type="entry name" value="Electron Transport, Fmn-binding Protein, Chain A"/>
    <property type="match status" value="1"/>
</dbReference>
<accession>A0A427XPL9</accession>
<dbReference type="Pfam" id="PF01613">
    <property type="entry name" value="Flavin_Reduct"/>
    <property type="match status" value="1"/>
</dbReference>
<keyword evidence="2" id="KW-0285">Flavoprotein</keyword>
<reference evidence="6 7" key="1">
    <citation type="submission" date="2018-11" db="EMBL/GenBank/DDBJ databases">
        <title>Genome sequence of Saitozyma podzolica DSM 27192.</title>
        <authorList>
            <person name="Aliyu H."/>
            <person name="Gorte O."/>
            <person name="Ochsenreither K."/>
        </authorList>
    </citation>
    <scope>NUCLEOTIDE SEQUENCE [LARGE SCALE GENOMIC DNA]</scope>
    <source>
        <strain evidence="6 7">DSM 27192</strain>
    </source>
</reference>
<keyword evidence="7" id="KW-1185">Reference proteome</keyword>
<dbReference type="Proteomes" id="UP000279259">
    <property type="component" value="Unassembled WGS sequence"/>
</dbReference>
<dbReference type="GO" id="GO:0010181">
    <property type="term" value="F:FMN binding"/>
    <property type="evidence" value="ECO:0007669"/>
    <property type="project" value="InterPro"/>
</dbReference>
<dbReference type="InterPro" id="IPR002563">
    <property type="entry name" value="Flavin_Rdtase-like_dom"/>
</dbReference>
<keyword evidence="3" id="KW-0288">FMN</keyword>
<dbReference type="PANTHER" id="PTHR33798">
    <property type="entry name" value="FLAVOPROTEIN OXYGENASE"/>
    <property type="match status" value="1"/>
</dbReference>
<comment type="caution">
    <text evidence="6">The sequence shown here is derived from an EMBL/GenBank/DDBJ whole genome shotgun (WGS) entry which is preliminary data.</text>
</comment>
<evidence type="ECO:0000313" key="6">
    <source>
        <dbReference type="EMBL" id="RSH80777.1"/>
    </source>
</evidence>
<comment type="similarity">
    <text evidence="4">Belongs to the flavoredoxin family.</text>
</comment>
<organism evidence="6 7">
    <name type="scientific">Saitozyma podzolica</name>
    <dbReference type="NCBI Taxonomy" id="1890683"/>
    <lineage>
        <taxon>Eukaryota</taxon>
        <taxon>Fungi</taxon>
        <taxon>Dikarya</taxon>
        <taxon>Basidiomycota</taxon>
        <taxon>Agaricomycotina</taxon>
        <taxon>Tremellomycetes</taxon>
        <taxon>Tremellales</taxon>
        <taxon>Trimorphomycetaceae</taxon>
        <taxon>Saitozyma</taxon>
    </lineage>
</organism>
<feature type="domain" description="Flavin reductase like" evidence="5">
    <location>
        <begin position="15"/>
        <end position="112"/>
    </location>
</feature>
<dbReference type="EMBL" id="RSCD01000033">
    <property type="protein sequence ID" value="RSH80777.1"/>
    <property type="molecule type" value="Genomic_DNA"/>
</dbReference>
<evidence type="ECO:0000256" key="4">
    <source>
        <dbReference type="ARBA" id="ARBA00038054"/>
    </source>
</evidence>
<gene>
    <name evidence="6" type="ORF">EHS25_007113</name>
</gene>
<evidence type="ECO:0000256" key="1">
    <source>
        <dbReference type="ARBA" id="ARBA00001917"/>
    </source>
</evidence>
<evidence type="ECO:0000256" key="2">
    <source>
        <dbReference type="ARBA" id="ARBA00022630"/>
    </source>
</evidence>
<evidence type="ECO:0000313" key="7">
    <source>
        <dbReference type="Proteomes" id="UP000279259"/>
    </source>
</evidence>